<dbReference type="EMBL" id="PFBY01000012">
    <property type="protein sequence ID" value="PIR76663.1"/>
    <property type="molecule type" value="Genomic_DNA"/>
</dbReference>
<organism evidence="1 2">
    <name type="scientific">Candidatus Magasanikbacteria bacterium CG10_big_fil_rev_8_21_14_0_10_42_10</name>
    <dbReference type="NCBI Taxonomy" id="1974649"/>
    <lineage>
        <taxon>Bacteria</taxon>
        <taxon>Candidatus Magasanikiibacteriota</taxon>
    </lineage>
</organism>
<evidence type="ECO:0000313" key="1">
    <source>
        <dbReference type="EMBL" id="PIR76663.1"/>
    </source>
</evidence>
<accession>A0A2H0TWZ1</accession>
<proteinExistence type="predicted"/>
<protein>
    <submittedName>
        <fullName evidence="1">Uncharacterized protein</fullName>
    </submittedName>
</protein>
<gene>
    <name evidence="1" type="ORF">COU32_00925</name>
</gene>
<evidence type="ECO:0000313" key="2">
    <source>
        <dbReference type="Proteomes" id="UP000231530"/>
    </source>
</evidence>
<dbReference type="AlphaFoldDB" id="A0A2H0TWZ1"/>
<dbReference type="Proteomes" id="UP000231530">
    <property type="component" value="Unassembled WGS sequence"/>
</dbReference>
<name>A0A2H0TWZ1_9BACT</name>
<comment type="caution">
    <text evidence="1">The sequence shown here is derived from an EMBL/GenBank/DDBJ whole genome shotgun (WGS) entry which is preliminary data.</text>
</comment>
<reference evidence="2" key="1">
    <citation type="submission" date="2017-09" db="EMBL/GenBank/DDBJ databases">
        <title>Depth-based differentiation of microbial function through sediment-hosted aquifers and enrichment of novel symbionts in the deep terrestrial subsurface.</title>
        <authorList>
            <person name="Probst A.J."/>
            <person name="Ladd B."/>
            <person name="Jarett J.K."/>
            <person name="Geller-Mcgrath D.E."/>
            <person name="Sieber C.M.K."/>
            <person name="Emerson J.B."/>
            <person name="Anantharaman K."/>
            <person name="Thomas B.C."/>
            <person name="Malmstrom R."/>
            <person name="Stieglmeier M."/>
            <person name="Klingl A."/>
            <person name="Woyke T."/>
            <person name="Ryan C.M."/>
            <person name="Banfield J.F."/>
        </authorList>
    </citation>
    <scope>NUCLEOTIDE SEQUENCE [LARGE SCALE GENOMIC DNA]</scope>
</reference>
<sequence length="71" mass="8250">MPLPSQAQLDERQKHAQERLSKLRTAYEGFLKSWQDIEHDTDVVRKTLSGHIDTAKIYDILKQIDTINDSL</sequence>